<reference evidence="2 3" key="1">
    <citation type="journal article" date="2011" name="J. Bacteriol.">
        <title>Complete genome sequence of Amycolicicoccus subflavus DQS3-9A1T, an actinomycete isolated from crude oil-polluted soil.</title>
        <authorList>
            <person name="Cai M."/>
            <person name="Chen W.M."/>
            <person name="Nie Y."/>
            <person name="Chi C.Q."/>
            <person name="Wang Y.N."/>
            <person name="Tang Y.Q."/>
            <person name="Li G.Y."/>
            <person name="Wu X.L."/>
        </authorList>
    </citation>
    <scope>NUCLEOTIDE SEQUENCE [LARGE SCALE GENOMIC DNA]</scope>
    <source>
        <strain evidence="3">DSM 45089 / DQS3-9A1</strain>
    </source>
</reference>
<proteinExistence type="predicted"/>
<protein>
    <submittedName>
        <fullName evidence="2">Uncharacterized protein</fullName>
    </submittedName>
</protein>
<dbReference type="EMBL" id="CP002786">
    <property type="protein sequence ID" value="AEF41104.1"/>
    <property type="molecule type" value="Genomic_DNA"/>
</dbReference>
<dbReference type="Proteomes" id="UP000009235">
    <property type="component" value="Chromosome"/>
</dbReference>
<organism evidence="2 3">
    <name type="scientific">Hoyosella subflava (strain DSM 45089 / JCM 17490 / NBRC 109087 / DQS3-9A1)</name>
    <name type="common">Amycolicicoccus subflavus</name>
    <dbReference type="NCBI Taxonomy" id="443218"/>
    <lineage>
        <taxon>Bacteria</taxon>
        <taxon>Bacillati</taxon>
        <taxon>Actinomycetota</taxon>
        <taxon>Actinomycetes</taxon>
        <taxon>Mycobacteriales</taxon>
        <taxon>Hoyosellaceae</taxon>
        <taxon>Hoyosella</taxon>
    </lineage>
</organism>
<feature type="region of interest" description="Disordered" evidence="1">
    <location>
        <begin position="1"/>
        <end position="20"/>
    </location>
</feature>
<dbReference type="KEGG" id="asd:AS9A_2657"/>
<dbReference type="STRING" id="443218.AS9A_2657"/>
<dbReference type="AlphaFoldDB" id="F6EHC5"/>
<gene>
    <name evidence="2" type="ordered locus">AS9A_2657</name>
</gene>
<evidence type="ECO:0000256" key="1">
    <source>
        <dbReference type="SAM" id="MobiDB-lite"/>
    </source>
</evidence>
<accession>F6EHC5</accession>
<evidence type="ECO:0000313" key="2">
    <source>
        <dbReference type="EMBL" id="AEF41104.1"/>
    </source>
</evidence>
<keyword evidence="3" id="KW-1185">Reference proteome</keyword>
<evidence type="ECO:0000313" key="3">
    <source>
        <dbReference type="Proteomes" id="UP000009235"/>
    </source>
</evidence>
<sequence>MQPAVSAKTSAGRAHRLKAGHTTMIVARGATVIHNRGH</sequence>
<name>F6EHC5_HOYSD</name>
<dbReference type="HOGENOM" id="CLU_3323723_0_0_11"/>